<feature type="region of interest" description="Disordered" evidence="1">
    <location>
        <begin position="190"/>
        <end position="249"/>
    </location>
</feature>
<organism evidence="3 4">
    <name type="scientific">Mortierella hygrophila</name>
    <dbReference type="NCBI Taxonomy" id="979708"/>
    <lineage>
        <taxon>Eukaryota</taxon>
        <taxon>Fungi</taxon>
        <taxon>Fungi incertae sedis</taxon>
        <taxon>Mucoromycota</taxon>
        <taxon>Mortierellomycotina</taxon>
        <taxon>Mortierellomycetes</taxon>
        <taxon>Mortierellales</taxon>
        <taxon>Mortierellaceae</taxon>
        <taxon>Mortierella</taxon>
    </lineage>
</organism>
<proteinExistence type="predicted"/>
<feature type="region of interest" description="Disordered" evidence="1">
    <location>
        <begin position="129"/>
        <end position="175"/>
    </location>
</feature>
<feature type="transmembrane region" description="Helical" evidence="2">
    <location>
        <begin position="6"/>
        <end position="23"/>
    </location>
</feature>
<dbReference type="EMBL" id="JAAAXW010000090">
    <property type="protein sequence ID" value="KAF9544481.1"/>
    <property type="molecule type" value="Genomic_DNA"/>
</dbReference>
<keyword evidence="2" id="KW-0812">Transmembrane</keyword>
<evidence type="ECO:0000256" key="1">
    <source>
        <dbReference type="SAM" id="MobiDB-lite"/>
    </source>
</evidence>
<feature type="compositionally biased region" description="Low complexity" evidence="1">
    <location>
        <begin position="74"/>
        <end position="103"/>
    </location>
</feature>
<dbReference type="AlphaFoldDB" id="A0A9P6F8I8"/>
<reference evidence="3" key="1">
    <citation type="journal article" date="2020" name="Fungal Divers.">
        <title>Resolving the Mortierellaceae phylogeny through synthesis of multi-gene phylogenetics and phylogenomics.</title>
        <authorList>
            <person name="Vandepol N."/>
            <person name="Liber J."/>
            <person name="Desiro A."/>
            <person name="Na H."/>
            <person name="Kennedy M."/>
            <person name="Barry K."/>
            <person name="Grigoriev I.V."/>
            <person name="Miller A.N."/>
            <person name="O'Donnell K."/>
            <person name="Stajich J.E."/>
            <person name="Bonito G."/>
        </authorList>
    </citation>
    <scope>NUCLEOTIDE SEQUENCE</scope>
    <source>
        <strain evidence="3">NRRL 2591</strain>
    </source>
</reference>
<sequence>MYFYSHLIWIGFLIFFSIILFIIRARRAAAMAAAAASKPQSSVVVIEPASIPMHAYQAPVPGQFNHYQAHPQGFSPNPMQFQQPQQQQQFYPPLGQQNPYNQPQQSAFIPQQQTPYMQPQQAPYPQQMPFVQQEQQQQQQQQQQQAQSLQTNLQAAPFSPSIMSPPPIYSAATSPPDATYPALQPAPPVAFAIGSTSTSNAVNKGGMSPEDAITVDPKSWQPSPYPVGDGSTAGTAAKPRQPQAPQTLS</sequence>
<dbReference type="Proteomes" id="UP000723463">
    <property type="component" value="Unassembled WGS sequence"/>
</dbReference>
<evidence type="ECO:0000256" key="2">
    <source>
        <dbReference type="SAM" id="Phobius"/>
    </source>
</evidence>
<name>A0A9P6F8I8_9FUNG</name>
<keyword evidence="2" id="KW-0472">Membrane</keyword>
<gene>
    <name evidence="3" type="ORF">EC957_012084</name>
</gene>
<comment type="caution">
    <text evidence="3">The sequence shown here is derived from an EMBL/GenBank/DDBJ whole genome shotgun (WGS) entry which is preliminary data.</text>
</comment>
<keyword evidence="4" id="KW-1185">Reference proteome</keyword>
<evidence type="ECO:0000313" key="4">
    <source>
        <dbReference type="Proteomes" id="UP000723463"/>
    </source>
</evidence>
<keyword evidence="2" id="KW-1133">Transmembrane helix</keyword>
<feature type="compositionally biased region" description="Low complexity" evidence="1">
    <location>
        <begin position="129"/>
        <end position="162"/>
    </location>
</feature>
<accession>A0A9P6F8I8</accession>
<protein>
    <submittedName>
        <fullName evidence="3">Uncharacterized protein</fullName>
    </submittedName>
</protein>
<evidence type="ECO:0000313" key="3">
    <source>
        <dbReference type="EMBL" id="KAF9544481.1"/>
    </source>
</evidence>
<feature type="region of interest" description="Disordered" evidence="1">
    <location>
        <begin position="67"/>
        <end position="103"/>
    </location>
</feature>